<sequence>MRLEEFLDRVRDRGEYRSLDEAEKVSWAVLWVLASRVGPQEAEDLASQLPAPLNEALRLERGRPEDFDQQEFLRRVAQQISARPRTAQWDVGAVLSTVADAVGGERFDHLCEELPSRYADLFGARER</sequence>
<gene>
    <name evidence="1" type="ORF">H1R13_06585</name>
</gene>
<dbReference type="InterPro" id="IPR018727">
    <property type="entry name" value="DUF2267"/>
</dbReference>
<dbReference type="InterPro" id="IPR038282">
    <property type="entry name" value="DUF2267_sf"/>
</dbReference>
<comment type="caution">
    <text evidence="1">The sequence shown here is derived from an EMBL/GenBank/DDBJ whole genome shotgun (WGS) entry which is preliminary data.</text>
</comment>
<keyword evidence="2" id="KW-1185">Reference proteome</keyword>
<dbReference type="EMBL" id="JACMHY010000002">
    <property type="protein sequence ID" value="MBC2864669.1"/>
    <property type="molecule type" value="Genomic_DNA"/>
</dbReference>
<evidence type="ECO:0000313" key="1">
    <source>
        <dbReference type="EMBL" id="MBC2864669.1"/>
    </source>
</evidence>
<evidence type="ECO:0000313" key="2">
    <source>
        <dbReference type="Proteomes" id="UP000517694"/>
    </source>
</evidence>
<dbReference type="Proteomes" id="UP000517694">
    <property type="component" value="Unassembled WGS sequence"/>
</dbReference>
<dbReference type="AlphaFoldDB" id="A0A7X1LPL4"/>
<dbReference type="Gene3D" id="1.10.490.110">
    <property type="entry name" value="Uncharacterized conserved protein DUF2267"/>
    <property type="match status" value="1"/>
</dbReference>
<accession>A0A7X1LPL4</accession>
<reference evidence="1 2" key="1">
    <citation type="submission" date="2020-08" db="EMBL/GenBank/DDBJ databases">
        <title>Whole-Genome Sequence of French Clinical Streptomyces mexicanus Strain Q0842.</title>
        <authorList>
            <person name="Boxberger M."/>
            <person name="La Scola B."/>
        </authorList>
    </citation>
    <scope>NUCLEOTIDE SEQUENCE [LARGE SCALE GENOMIC DNA]</scope>
    <source>
        <strain evidence="1 2">Marseille-Q0842</strain>
    </source>
</reference>
<proteinExistence type="predicted"/>
<protein>
    <submittedName>
        <fullName evidence="1">DUF2267 domain-containing protein</fullName>
    </submittedName>
</protein>
<dbReference type="OrthoDB" id="952780at2"/>
<name>A0A7X1LPL4_9ACTN</name>
<dbReference type="RefSeq" id="WP_159661874.1">
    <property type="nucleotide sequence ID" value="NZ_BAAAVP010000082.1"/>
</dbReference>
<dbReference type="Pfam" id="PF10025">
    <property type="entry name" value="DUF2267"/>
    <property type="match status" value="1"/>
</dbReference>
<organism evidence="1 2">
    <name type="scientific">Streptomyces mexicanus</name>
    <dbReference type="NCBI Taxonomy" id="178566"/>
    <lineage>
        <taxon>Bacteria</taxon>
        <taxon>Bacillati</taxon>
        <taxon>Actinomycetota</taxon>
        <taxon>Actinomycetes</taxon>
        <taxon>Kitasatosporales</taxon>
        <taxon>Streptomycetaceae</taxon>
        <taxon>Streptomyces</taxon>
    </lineage>
</organism>